<dbReference type="InParanoid" id="A0A5C7ELN3"/>
<keyword evidence="2" id="KW-1185">Reference proteome</keyword>
<reference evidence="1 2" key="1">
    <citation type="submission" date="2019-08" db="EMBL/GenBank/DDBJ databases">
        <title>Pelomicrobium methylotrophicum gen. nov., sp. nov. a moderately thermophilic, facultatively anaerobic, lithoautotrophic and methylotrophic bacterium isolated from a terrestrial mud volcano.</title>
        <authorList>
            <person name="Slobodkina G.B."/>
            <person name="Merkel A.Y."/>
            <person name="Slobodkin A.I."/>
        </authorList>
    </citation>
    <scope>NUCLEOTIDE SEQUENCE [LARGE SCALE GENOMIC DNA]</scope>
    <source>
        <strain evidence="1 2">SM250</strain>
    </source>
</reference>
<evidence type="ECO:0000313" key="2">
    <source>
        <dbReference type="Proteomes" id="UP000321201"/>
    </source>
</evidence>
<accession>A0A5C7ELN3</accession>
<evidence type="ECO:0000313" key="1">
    <source>
        <dbReference type="EMBL" id="TXF12024.1"/>
    </source>
</evidence>
<comment type="caution">
    <text evidence="1">The sequence shown here is derived from an EMBL/GenBank/DDBJ whole genome shotgun (WGS) entry which is preliminary data.</text>
</comment>
<organism evidence="1 2">
    <name type="scientific">Pelomicrobium methylotrophicum</name>
    <dbReference type="NCBI Taxonomy" id="2602750"/>
    <lineage>
        <taxon>Bacteria</taxon>
        <taxon>Pseudomonadati</taxon>
        <taxon>Pseudomonadota</taxon>
        <taxon>Hydrogenophilia</taxon>
        <taxon>Hydrogenophilia incertae sedis</taxon>
        <taxon>Pelomicrobium</taxon>
    </lineage>
</organism>
<dbReference type="Proteomes" id="UP000321201">
    <property type="component" value="Unassembled WGS sequence"/>
</dbReference>
<dbReference type="RefSeq" id="WP_147799517.1">
    <property type="nucleotide sequence ID" value="NZ_VPFL01000008.1"/>
</dbReference>
<dbReference type="AlphaFoldDB" id="A0A5C7ELN3"/>
<gene>
    <name evidence="1" type="ORF">FR698_07175</name>
</gene>
<name>A0A5C7ELN3_9PROT</name>
<protein>
    <submittedName>
        <fullName evidence="1">Uncharacterized protein</fullName>
    </submittedName>
</protein>
<proteinExistence type="predicted"/>
<sequence>MPGLAGAILGAYAWSMLFEGSRLPLVWIGTWRGGTCAHRFASRVTPLAEILFVVAESWKDGSATPSWAPPAGGPP</sequence>
<dbReference type="EMBL" id="VPFL01000008">
    <property type="protein sequence ID" value="TXF12024.1"/>
    <property type="molecule type" value="Genomic_DNA"/>
</dbReference>